<comment type="caution">
    <text evidence="6">The sequence shown here is derived from an EMBL/GenBank/DDBJ whole genome shotgun (WGS) entry which is preliminary data.</text>
</comment>
<dbReference type="Proteomes" id="UP000283530">
    <property type="component" value="Unassembled WGS sequence"/>
</dbReference>
<proteinExistence type="predicted"/>
<dbReference type="GO" id="GO:0005634">
    <property type="term" value="C:nucleus"/>
    <property type="evidence" value="ECO:0007669"/>
    <property type="project" value="UniProtKB-SubCell"/>
</dbReference>
<evidence type="ECO:0000256" key="2">
    <source>
        <dbReference type="ARBA" id="ARBA00023125"/>
    </source>
</evidence>
<dbReference type="SUPFAM" id="SSF46689">
    <property type="entry name" value="Homeodomain-like"/>
    <property type="match status" value="1"/>
</dbReference>
<dbReference type="PROSITE" id="PS50090">
    <property type="entry name" value="MYB_LIKE"/>
    <property type="match status" value="1"/>
</dbReference>
<dbReference type="PANTHER" id="PTHR47998">
    <property type="entry name" value="TRANSCRIPTION FACTOR MYB51-LIKE ISOFORM X1"/>
    <property type="match status" value="1"/>
</dbReference>
<evidence type="ECO:0000256" key="1">
    <source>
        <dbReference type="ARBA" id="ARBA00004123"/>
    </source>
</evidence>
<evidence type="ECO:0000259" key="5">
    <source>
        <dbReference type="PROSITE" id="PS51294"/>
    </source>
</evidence>
<sequence>MEPVHDSGRNNSIQDGVESIVGENHCEKEKWHDMLPDEEDMICRLHRLLGDRWELISGRIPNRTAEEVERYWRKKESKMLENKFAKRHYRVFQGEKTTCPGFWTEPGTASRALSKERHSSEVRVMIEI</sequence>
<dbReference type="GO" id="GO:0000976">
    <property type="term" value="F:transcription cis-regulatory region binding"/>
    <property type="evidence" value="ECO:0007669"/>
    <property type="project" value="TreeGrafter"/>
</dbReference>
<dbReference type="InterPro" id="IPR001005">
    <property type="entry name" value="SANT/Myb"/>
</dbReference>
<keyword evidence="3" id="KW-0539">Nucleus</keyword>
<protein>
    <submittedName>
        <fullName evidence="6">Transcription factor MYB59-like protein</fullName>
    </submittedName>
</protein>
<name>A0A3S3QGJ9_9MAGN</name>
<evidence type="ECO:0000313" key="7">
    <source>
        <dbReference type="Proteomes" id="UP000283530"/>
    </source>
</evidence>
<keyword evidence="2" id="KW-0238">DNA-binding</keyword>
<accession>A0A3S3QGJ9</accession>
<dbReference type="GO" id="GO:0030154">
    <property type="term" value="P:cell differentiation"/>
    <property type="evidence" value="ECO:0007669"/>
    <property type="project" value="TreeGrafter"/>
</dbReference>
<dbReference type="Pfam" id="PF00249">
    <property type="entry name" value="Myb_DNA-binding"/>
    <property type="match status" value="1"/>
</dbReference>
<dbReference type="GO" id="GO:0006355">
    <property type="term" value="P:regulation of DNA-templated transcription"/>
    <property type="evidence" value="ECO:0007669"/>
    <property type="project" value="TreeGrafter"/>
</dbReference>
<dbReference type="CDD" id="cd00167">
    <property type="entry name" value="SANT"/>
    <property type="match status" value="1"/>
</dbReference>
<evidence type="ECO:0000313" key="6">
    <source>
        <dbReference type="EMBL" id="RWR84715.1"/>
    </source>
</evidence>
<dbReference type="Gene3D" id="1.10.10.60">
    <property type="entry name" value="Homeodomain-like"/>
    <property type="match status" value="1"/>
</dbReference>
<dbReference type="InterPro" id="IPR009057">
    <property type="entry name" value="Homeodomain-like_sf"/>
</dbReference>
<dbReference type="SMART" id="SM00717">
    <property type="entry name" value="SANT"/>
    <property type="match status" value="1"/>
</dbReference>
<gene>
    <name evidence="6" type="ORF">CKAN_01354000</name>
</gene>
<keyword evidence="7" id="KW-1185">Reference proteome</keyword>
<dbReference type="EMBL" id="QPKB01000005">
    <property type="protein sequence ID" value="RWR84715.1"/>
    <property type="molecule type" value="Genomic_DNA"/>
</dbReference>
<dbReference type="OrthoDB" id="2143914at2759"/>
<dbReference type="InterPro" id="IPR017930">
    <property type="entry name" value="Myb_dom"/>
</dbReference>
<dbReference type="InterPro" id="IPR015495">
    <property type="entry name" value="Myb_TF_plants"/>
</dbReference>
<evidence type="ECO:0000256" key="3">
    <source>
        <dbReference type="ARBA" id="ARBA00023242"/>
    </source>
</evidence>
<feature type="domain" description="Myb-like" evidence="4">
    <location>
        <begin position="37"/>
        <end position="76"/>
    </location>
</feature>
<reference evidence="6 7" key="1">
    <citation type="journal article" date="2019" name="Nat. Plants">
        <title>Stout camphor tree genome fills gaps in understanding of flowering plant genome evolution.</title>
        <authorList>
            <person name="Chaw S.M."/>
            <person name="Liu Y.C."/>
            <person name="Wu Y.W."/>
            <person name="Wang H.Y."/>
            <person name="Lin C.I."/>
            <person name="Wu C.S."/>
            <person name="Ke H.M."/>
            <person name="Chang L.Y."/>
            <person name="Hsu C.Y."/>
            <person name="Yang H.T."/>
            <person name="Sudianto E."/>
            <person name="Hsu M.H."/>
            <person name="Wu K.P."/>
            <person name="Wang L.N."/>
            <person name="Leebens-Mack J.H."/>
            <person name="Tsai I.J."/>
        </authorList>
    </citation>
    <scope>NUCLEOTIDE SEQUENCE [LARGE SCALE GENOMIC DNA]</scope>
    <source>
        <strain evidence="7">cv. Chaw 1501</strain>
        <tissue evidence="6">Young leaves</tissue>
    </source>
</reference>
<organism evidence="6 7">
    <name type="scientific">Cinnamomum micranthum f. kanehirae</name>
    <dbReference type="NCBI Taxonomy" id="337451"/>
    <lineage>
        <taxon>Eukaryota</taxon>
        <taxon>Viridiplantae</taxon>
        <taxon>Streptophyta</taxon>
        <taxon>Embryophyta</taxon>
        <taxon>Tracheophyta</taxon>
        <taxon>Spermatophyta</taxon>
        <taxon>Magnoliopsida</taxon>
        <taxon>Magnoliidae</taxon>
        <taxon>Laurales</taxon>
        <taxon>Lauraceae</taxon>
        <taxon>Cinnamomum</taxon>
    </lineage>
</organism>
<dbReference type="PANTHER" id="PTHR47998:SF48">
    <property type="entry name" value="MYB-LIKE TRANSCRIPTION FACTOR ETC3"/>
    <property type="match status" value="1"/>
</dbReference>
<evidence type="ECO:0000259" key="4">
    <source>
        <dbReference type="PROSITE" id="PS50090"/>
    </source>
</evidence>
<comment type="subcellular location">
    <subcellularLocation>
        <location evidence="1">Nucleus</location>
    </subcellularLocation>
</comment>
<dbReference type="PROSITE" id="PS51294">
    <property type="entry name" value="HTH_MYB"/>
    <property type="match status" value="1"/>
</dbReference>
<dbReference type="AlphaFoldDB" id="A0A3S3QGJ9"/>
<feature type="domain" description="HTH myb-type" evidence="5">
    <location>
        <begin position="36"/>
        <end position="80"/>
    </location>
</feature>